<dbReference type="GO" id="GO:0004620">
    <property type="term" value="F:phospholipase activity"/>
    <property type="evidence" value="ECO:0007669"/>
    <property type="project" value="TreeGrafter"/>
</dbReference>
<evidence type="ECO:0000313" key="6">
    <source>
        <dbReference type="Proteomes" id="UP000230233"/>
    </source>
</evidence>
<dbReference type="Proteomes" id="UP000230233">
    <property type="component" value="Chromosome II"/>
</dbReference>
<dbReference type="PROSITE" id="PS51043">
    <property type="entry name" value="DDHD"/>
    <property type="match status" value="1"/>
</dbReference>
<dbReference type="PANTHER" id="PTHR23509:SF48">
    <property type="entry name" value="INTRACELLULAR PHOSPHOLIPASE A1"/>
    <property type="match status" value="1"/>
</dbReference>
<dbReference type="InterPro" id="IPR004177">
    <property type="entry name" value="DDHD_dom"/>
</dbReference>
<dbReference type="SUPFAM" id="SSF53474">
    <property type="entry name" value="alpha/beta-Hydrolases"/>
    <property type="match status" value="1"/>
</dbReference>
<feature type="domain" description="DDHD" evidence="4">
    <location>
        <begin position="422"/>
        <end position="664"/>
    </location>
</feature>
<evidence type="ECO:0000313" key="5">
    <source>
        <dbReference type="EMBL" id="PIC43967.1"/>
    </source>
</evidence>
<evidence type="ECO:0000259" key="4">
    <source>
        <dbReference type="PROSITE" id="PS51043"/>
    </source>
</evidence>
<dbReference type="InterPro" id="IPR029058">
    <property type="entry name" value="AB_hydrolase_fold"/>
</dbReference>
<dbReference type="STRING" id="1611254.A0A2G5UWP4"/>
<accession>A0A2G5UWP4</accession>
<dbReference type="PANTHER" id="PTHR23509">
    <property type="entry name" value="PA-PL1 PHOSPHOLIPASE FAMILY"/>
    <property type="match status" value="1"/>
</dbReference>
<evidence type="ECO:0000256" key="3">
    <source>
        <dbReference type="SAM" id="Phobius"/>
    </source>
</evidence>
<dbReference type="Pfam" id="PF02862">
    <property type="entry name" value="DDHD"/>
    <property type="match status" value="1"/>
</dbReference>
<name>A0A2G5UWP4_9PELO</name>
<evidence type="ECO:0000256" key="1">
    <source>
        <dbReference type="ARBA" id="ARBA00038464"/>
    </source>
</evidence>
<reference evidence="6" key="1">
    <citation type="submission" date="2017-10" db="EMBL/GenBank/DDBJ databases">
        <title>Rapid genome shrinkage in a self-fertile nematode reveals novel sperm competition proteins.</title>
        <authorList>
            <person name="Yin D."/>
            <person name="Schwarz E.M."/>
            <person name="Thomas C.G."/>
            <person name="Felde R.L."/>
            <person name="Korf I.F."/>
            <person name="Cutter A.D."/>
            <person name="Schartner C.M."/>
            <person name="Ralston E.J."/>
            <person name="Meyer B.J."/>
            <person name="Haag E.S."/>
        </authorList>
    </citation>
    <scope>NUCLEOTIDE SEQUENCE [LARGE SCALE GENOMIC DNA]</scope>
    <source>
        <strain evidence="6">JU1422</strain>
    </source>
</reference>
<keyword evidence="3" id="KW-0472">Membrane</keyword>
<protein>
    <recommendedName>
        <fullName evidence="4">DDHD domain-containing protein</fullName>
    </recommendedName>
</protein>
<gene>
    <name evidence="5" type="primary">Cnig_chr_II.g4501</name>
    <name evidence="5" type="ORF">B9Z55_004501</name>
</gene>
<dbReference type="EMBL" id="PDUG01000002">
    <property type="protein sequence ID" value="PIC43967.1"/>
    <property type="molecule type" value="Genomic_DNA"/>
</dbReference>
<keyword evidence="6" id="KW-1185">Reference proteome</keyword>
<feature type="compositionally biased region" description="Polar residues" evidence="2">
    <location>
        <begin position="9"/>
        <end position="27"/>
    </location>
</feature>
<dbReference type="GO" id="GO:0046872">
    <property type="term" value="F:metal ion binding"/>
    <property type="evidence" value="ECO:0007669"/>
    <property type="project" value="InterPro"/>
</dbReference>
<feature type="region of interest" description="Disordered" evidence="2">
    <location>
        <begin position="520"/>
        <end position="554"/>
    </location>
</feature>
<feature type="compositionally biased region" description="Acidic residues" evidence="2">
    <location>
        <begin position="538"/>
        <end position="554"/>
    </location>
</feature>
<sequence>MDSGKAVRNLQNPGSTSSIPPKIVNSSEKPIDPISVESVRWHYRDLNEKRWLKFRGRDSIKLEIMYRRKKNLELDDYAKSIEKECFGETNMDDSGEVILSVLNGEYKTNSTFTRVESIYFKKEPKEIRRGCWFAAGFPMNSKLSEQIEEGHCSYVKIKLYGKMTEESSSNQYSVQTCAGEAQWKAPNKVMFYERGERKAVRLHRGFYQKADWEDENEVADLVLVVHGIGHQNKKHLIAENTKKVRDNVVSAMEKFFPDEKSRPMFLPVQWRCSLVLDGGLTDNITIPKMSSMRASLNSTAMDVMYYQSPLFRTEIVREVVAQLNRTYKLFKANNPQFNGHVHIFGHSLGSVICYDVLTQYSPLMLYDKYVTKSIDEYLEKNDSEHTKEARKAMEAMKLAREQLREHMDGGINKLLVTNDEQLNFKVKYLFAVGSPLGVFLTMRGGVSADLLSKATNVERIFNIFHPYDPVAYRLEPFFTPEYKHIRPIKLFSHSDLRARASYADLPMVVYKHYLKKLKNQKTSKNENDDKAADANSGSDDEIDEEDECDSEEDDLYESQKVVVKKGWFSFGSSNNSPKKTQSSAGLQSQGQATSTEQIEVGKEVEAELPLAEKILGSGVRVPHRIDFQLRPAFIEKSYYAVLTTHSAYWSNEDLAMFLANVLNVGICSFLARFFLARF</sequence>
<feature type="region of interest" description="Disordered" evidence="2">
    <location>
        <begin position="573"/>
        <end position="598"/>
    </location>
</feature>
<keyword evidence="3" id="KW-0812">Transmembrane</keyword>
<keyword evidence="3" id="KW-1133">Transmembrane helix</keyword>
<dbReference type="OrthoDB" id="431378at2759"/>
<evidence type="ECO:0000256" key="2">
    <source>
        <dbReference type="SAM" id="MobiDB-lite"/>
    </source>
</evidence>
<feature type="compositionally biased region" description="Low complexity" evidence="2">
    <location>
        <begin position="580"/>
        <end position="594"/>
    </location>
</feature>
<comment type="similarity">
    <text evidence="1">Belongs to the PA-PLA1 family.</text>
</comment>
<dbReference type="SMART" id="SM01127">
    <property type="entry name" value="DDHD"/>
    <property type="match status" value="1"/>
</dbReference>
<feature type="compositionally biased region" description="Basic and acidic residues" evidence="2">
    <location>
        <begin position="523"/>
        <end position="532"/>
    </location>
</feature>
<proteinExistence type="inferred from homology"/>
<feature type="region of interest" description="Disordered" evidence="2">
    <location>
        <begin position="1"/>
        <end position="27"/>
    </location>
</feature>
<dbReference type="AlphaFoldDB" id="A0A2G5UWP4"/>
<organism evidence="5 6">
    <name type="scientific">Caenorhabditis nigoni</name>
    <dbReference type="NCBI Taxonomy" id="1611254"/>
    <lineage>
        <taxon>Eukaryota</taxon>
        <taxon>Metazoa</taxon>
        <taxon>Ecdysozoa</taxon>
        <taxon>Nematoda</taxon>
        <taxon>Chromadorea</taxon>
        <taxon>Rhabditida</taxon>
        <taxon>Rhabditina</taxon>
        <taxon>Rhabditomorpha</taxon>
        <taxon>Rhabditoidea</taxon>
        <taxon>Rhabditidae</taxon>
        <taxon>Peloderinae</taxon>
        <taxon>Caenorhabditis</taxon>
    </lineage>
</organism>
<dbReference type="GO" id="GO:0005737">
    <property type="term" value="C:cytoplasm"/>
    <property type="evidence" value="ECO:0007669"/>
    <property type="project" value="TreeGrafter"/>
</dbReference>
<feature type="transmembrane region" description="Helical" evidence="3">
    <location>
        <begin position="654"/>
        <end position="675"/>
    </location>
</feature>
<dbReference type="InterPro" id="IPR058055">
    <property type="entry name" value="PA-PLA1"/>
</dbReference>
<comment type="caution">
    <text evidence="5">The sequence shown here is derived from an EMBL/GenBank/DDBJ whole genome shotgun (WGS) entry which is preliminary data.</text>
</comment>